<feature type="transmembrane region" description="Helical" evidence="6">
    <location>
        <begin position="60"/>
        <end position="78"/>
    </location>
</feature>
<evidence type="ECO:0000256" key="1">
    <source>
        <dbReference type="ARBA" id="ARBA00004141"/>
    </source>
</evidence>
<dbReference type="AlphaFoldDB" id="A0A8S2FXG7"/>
<name>A0A8S2FXG7_9BILA</name>
<feature type="non-terminal residue" evidence="7">
    <location>
        <position position="1"/>
    </location>
</feature>
<evidence type="ECO:0000256" key="4">
    <source>
        <dbReference type="ARBA" id="ARBA00022989"/>
    </source>
</evidence>
<dbReference type="Proteomes" id="UP000677228">
    <property type="component" value="Unassembled WGS sequence"/>
</dbReference>
<evidence type="ECO:0000256" key="2">
    <source>
        <dbReference type="ARBA" id="ARBA00005587"/>
    </source>
</evidence>
<dbReference type="Proteomes" id="UP000682733">
    <property type="component" value="Unassembled WGS sequence"/>
</dbReference>
<keyword evidence="3 6" id="KW-0812">Transmembrane</keyword>
<dbReference type="EMBL" id="CAJNOK010045450">
    <property type="protein sequence ID" value="CAF1578934.1"/>
    <property type="molecule type" value="Genomic_DNA"/>
</dbReference>
<proteinExistence type="inferred from homology"/>
<dbReference type="InterPro" id="IPR000791">
    <property type="entry name" value="Gpr1/Fun34/SatP-like"/>
</dbReference>
<accession>A0A8S2FXG7</accession>
<feature type="transmembrane region" description="Helical" evidence="6">
    <location>
        <begin position="20"/>
        <end position="39"/>
    </location>
</feature>
<dbReference type="Pfam" id="PF01184">
    <property type="entry name" value="Gpr1_Fun34_YaaH"/>
    <property type="match status" value="2"/>
</dbReference>
<comment type="subcellular location">
    <subcellularLocation>
        <location evidence="1">Membrane</location>
        <topology evidence="1">Multi-pass membrane protein</topology>
    </subcellularLocation>
</comment>
<evidence type="ECO:0000256" key="5">
    <source>
        <dbReference type="ARBA" id="ARBA00023136"/>
    </source>
</evidence>
<gene>
    <name evidence="7" type="ORF">OVA965_LOCUS40849</name>
    <name evidence="8" type="ORF">TMI583_LOCUS42359</name>
</gene>
<comment type="caution">
    <text evidence="7">The sequence shown here is derived from an EMBL/GenBank/DDBJ whole genome shotgun (WGS) entry which is preliminary data.</text>
</comment>
<evidence type="ECO:0000313" key="8">
    <source>
        <dbReference type="EMBL" id="CAF4377410.1"/>
    </source>
</evidence>
<keyword evidence="4 6" id="KW-1133">Transmembrane helix</keyword>
<evidence type="ECO:0000313" key="9">
    <source>
        <dbReference type="Proteomes" id="UP000677228"/>
    </source>
</evidence>
<comment type="similarity">
    <text evidence="2">Belongs to the acetate uptake transporter (AceTr) (TC 2.A.96) family.</text>
</comment>
<dbReference type="EMBL" id="CAJOBA010068456">
    <property type="protein sequence ID" value="CAF4377410.1"/>
    <property type="molecule type" value="Genomic_DNA"/>
</dbReference>
<dbReference type="PANTHER" id="PTHR31123:SF1">
    <property type="entry name" value="ACCUMULATION OF DYADS PROTEIN 2-RELATED"/>
    <property type="match status" value="1"/>
</dbReference>
<dbReference type="GO" id="GO:0015123">
    <property type="term" value="F:acetate transmembrane transporter activity"/>
    <property type="evidence" value="ECO:0007669"/>
    <property type="project" value="TreeGrafter"/>
</dbReference>
<evidence type="ECO:0000256" key="6">
    <source>
        <dbReference type="SAM" id="Phobius"/>
    </source>
</evidence>
<reference evidence="7" key="1">
    <citation type="submission" date="2021-02" db="EMBL/GenBank/DDBJ databases">
        <authorList>
            <person name="Nowell W R."/>
        </authorList>
    </citation>
    <scope>NUCLEOTIDE SEQUENCE</scope>
</reference>
<dbReference type="PANTHER" id="PTHR31123">
    <property type="entry name" value="ACCUMULATION OF DYADS PROTEIN 2-RELATED"/>
    <property type="match status" value="1"/>
</dbReference>
<evidence type="ECO:0000313" key="7">
    <source>
        <dbReference type="EMBL" id="CAF1578934.1"/>
    </source>
</evidence>
<sequence>FVLSMYNAGATVPASASPGVVMGAALFYGGLIQLLAGLLEFRLASKFQNGDLKLQRAGGAFGILTASIAWYAAFASLLTKSTSRFTLPVYSLAYVEPEVTVHNMQL</sequence>
<protein>
    <submittedName>
        <fullName evidence="7">Uncharacterized protein</fullName>
    </submittedName>
</protein>
<organism evidence="7 9">
    <name type="scientific">Didymodactylos carnosus</name>
    <dbReference type="NCBI Taxonomy" id="1234261"/>
    <lineage>
        <taxon>Eukaryota</taxon>
        <taxon>Metazoa</taxon>
        <taxon>Spiralia</taxon>
        <taxon>Gnathifera</taxon>
        <taxon>Rotifera</taxon>
        <taxon>Eurotatoria</taxon>
        <taxon>Bdelloidea</taxon>
        <taxon>Philodinida</taxon>
        <taxon>Philodinidae</taxon>
        <taxon>Didymodactylos</taxon>
    </lineage>
</organism>
<evidence type="ECO:0000256" key="3">
    <source>
        <dbReference type="ARBA" id="ARBA00022692"/>
    </source>
</evidence>
<keyword evidence="5 6" id="KW-0472">Membrane</keyword>
<dbReference type="InterPro" id="IPR051633">
    <property type="entry name" value="AceTr"/>
</dbReference>
<dbReference type="GO" id="GO:0005886">
    <property type="term" value="C:plasma membrane"/>
    <property type="evidence" value="ECO:0007669"/>
    <property type="project" value="TreeGrafter"/>
</dbReference>